<dbReference type="Proteomes" id="UP000243217">
    <property type="component" value="Unassembled WGS sequence"/>
</dbReference>
<dbReference type="PANTHER" id="PTHR11842">
    <property type="entry name" value="MITOTIC SPINDLE ASSEMBLY CHECKPOINT PROTEIN MAD2"/>
    <property type="match status" value="1"/>
</dbReference>
<evidence type="ECO:0000313" key="1">
    <source>
        <dbReference type="EMBL" id="OQS05960.1"/>
    </source>
</evidence>
<keyword evidence="2" id="KW-1185">Reference proteome</keyword>
<proteinExistence type="predicted"/>
<dbReference type="AlphaFoldDB" id="A0A1W0A7F8"/>
<dbReference type="STRING" id="74557.A0A1W0A7F8"/>
<dbReference type="SUPFAM" id="SSF56019">
    <property type="entry name" value="The spindle assembly checkpoint protein mad2"/>
    <property type="match status" value="1"/>
</dbReference>
<protein>
    <recommendedName>
        <fullName evidence="3">HORMA domain-containing protein</fullName>
    </recommendedName>
</protein>
<dbReference type="PANTHER" id="PTHR11842:SF10">
    <property type="entry name" value="MITOTIC SPINDLE ASSEMBLY CHECKPOINT PROTEIN MAD2B"/>
    <property type="match status" value="1"/>
</dbReference>
<comment type="caution">
    <text evidence="1">The sequence shown here is derived from an EMBL/GenBank/DDBJ whole genome shotgun (WGS) entry which is preliminary data.</text>
</comment>
<accession>A0A1W0A7F8</accession>
<sequence>MNDMVNCLIEFLEVGIHEFMYFYPQIFYVCKKYDVPVHACRHPLLHEYIHDMLDTCRVLIAQGRVEKLSVGIFASTGELLDTCVFEIGLNAGVLKRTLEESFRKALVQLCSASSLVVNPPGEPYQKSFRLFLDTIEESIAPETLVNEQTTANSWVLTEEPSSGVLYPIASNEASMPIHFNIYLIRPINPSGI</sequence>
<dbReference type="OrthoDB" id="21254at2759"/>
<reference evidence="1 2" key="1">
    <citation type="journal article" date="2014" name="Genome Biol. Evol.">
        <title>The secreted proteins of Achlya hypogyna and Thraustotheca clavata identify the ancestral oomycete secretome and reveal gene acquisitions by horizontal gene transfer.</title>
        <authorList>
            <person name="Misner I."/>
            <person name="Blouin N."/>
            <person name="Leonard G."/>
            <person name="Richards T.A."/>
            <person name="Lane C.E."/>
        </authorList>
    </citation>
    <scope>NUCLEOTIDE SEQUENCE [LARGE SCALE GENOMIC DNA]</scope>
    <source>
        <strain evidence="1 2">ATCC 34112</strain>
    </source>
</reference>
<evidence type="ECO:0000313" key="2">
    <source>
        <dbReference type="Proteomes" id="UP000243217"/>
    </source>
</evidence>
<dbReference type="EMBL" id="JNBS01000398">
    <property type="protein sequence ID" value="OQS05960.1"/>
    <property type="molecule type" value="Genomic_DNA"/>
</dbReference>
<dbReference type="InterPro" id="IPR045091">
    <property type="entry name" value="Mad2-like"/>
</dbReference>
<gene>
    <name evidence="1" type="ORF">THRCLA_01963</name>
</gene>
<organism evidence="1 2">
    <name type="scientific">Thraustotheca clavata</name>
    <dbReference type="NCBI Taxonomy" id="74557"/>
    <lineage>
        <taxon>Eukaryota</taxon>
        <taxon>Sar</taxon>
        <taxon>Stramenopiles</taxon>
        <taxon>Oomycota</taxon>
        <taxon>Saprolegniomycetes</taxon>
        <taxon>Saprolegniales</taxon>
        <taxon>Achlyaceae</taxon>
        <taxon>Thraustotheca</taxon>
    </lineage>
</organism>
<dbReference type="Gene3D" id="3.30.900.10">
    <property type="entry name" value="HORMA domain"/>
    <property type="match status" value="1"/>
</dbReference>
<dbReference type="GO" id="GO:0016035">
    <property type="term" value="C:zeta DNA polymerase complex"/>
    <property type="evidence" value="ECO:0007669"/>
    <property type="project" value="TreeGrafter"/>
</dbReference>
<evidence type="ECO:0008006" key="3">
    <source>
        <dbReference type="Google" id="ProtNLM"/>
    </source>
</evidence>
<name>A0A1W0A7F8_9STRA</name>
<dbReference type="InterPro" id="IPR036570">
    <property type="entry name" value="HORMA_dom_sf"/>
</dbReference>